<dbReference type="NCBIfam" id="TIGR03454">
    <property type="entry name" value="partition_RepB"/>
    <property type="match status" value="1"/>
</dbReference>
<evidence type="ECO:0000256" key="1">
    <source>
        <dbReference type="ARBA" id="ARBA00006295"/>
    </source>
</evidence>
<dbReference type="SMART" id="SM00470">
    <property type="entry name" value="ParB"/>
    <property type="match status" value="1"/>
</dbReference>
<evidence type="ECO:0000259" key="2">
    <source>
        <dbReference type="SMART" id="SM00470"/>
    </source>
</evidence>
<accession>A0ABQ6CKF9</accession>
<dbReference type="InterPro" id="IPR036086">
    <property type="entry name" value="ParB/Sulfiredoxin_sf"/>
</dbReference>
<dbReference type="Gene3D" id="1.10.10.2830">
    <property type="match status" value="1"/>
</dbReference>
<dbReference type="InterPro" id="IPR003115">
    <property type="entry name" value="ParB_N"/>
</dbReference>
<dbReference type="InterPro" id="IPR050336">
    <property type="entry name" value="Chromosome_partition/occlusion"/>
</dbReference>
<dbReference type="NCBIfam" id="TIGR00180">
    <property type="entry name" value="parB_part"/>
    <property type="match status" value="1"/>
</dbReference>
<dbReference type="InterPro" id="IPR004437">
    <property type="entry name" value="ParB/RepB/Spo0J"/>
</dbReference>
<keyword evidence="4" id="KW-1185">Reference proteome</keyword>
<dbReference type="SUPFAM" id="SSF110849">
    <property type="entry name" value="ParB/Sulfiredoxin"/>
    <property type="match status" value="1"/>
</dbReference>
<dbReference type="RefSeq" id="WP_284313313.1">
    <property type="nucleotide sequence ID" value="NZ_BSPC01000027.1"/>
</dbReference>
<proteinExistence type="inferred from homology"/>
<dbReference type="Proteomes" id="UP001156882">
    <property type="component" value="Unassembled WGS sequence"/>
</dbReference>
<comment type="similarity">
    <text evidence="1">Belongs to the ParB family.</text>
</comment>
<sequence length="341" mass="37180">MSRKGMLQTLLAGRDRELPIGNSSEEEGQGLAVPNARLDVAVPVRAGAVGAMGRALGKIADAAQEARSLIAAGEAVVSLDPTLVEASFITDRIAFSPDEQSALVASIAEHGQQVPILVRPHPVRVGHYQAAYGHRRLQAAAELRKPVRAVVREMSDAELLIAQGQENSARLDLSYIERALFAVAIENHGFDRAAIMAALSVEKTQLSRLIAIGRGIPPEVAQLIGPAAKTGRPRWSALAELLLNRSYKEQVEQLSRDKAFMAADSDARFGLFFAALSGGREASIPFQIWHNEEGREVVRYKQTDGKVTLVMDEKIAPDFGTFLIKHLDQLYERYLTETVQN</sequence>
<name>A0ABQ6CKF9_9HYPH</name>
<dbReference type="Pfam" id="PF02195">
    <property type="entry name" value="ParB_N"/>
    <property type="match status" value="1"/>
</dbReference>
<dbReference type="SUPFAM" id="SSF109709">
    <property type="entry name" value="KorB DNA-binding domain-like"/>
    <property type="match status" value="1"/>
</dbReference>
<dbReference type="Pfam" id="PF07506">
    <property type="entry name" value="RepB"/>
    <property type="match status" value="1"/>
</dbReference>
<dbReference type="EMBL" id="BSPC01000027">
    <property type="protein sequence ID" value="GLS20213.1"/>
    <property type="molecule type" value="Genomic_DNA"/>
</dbReference>
<reference evidence="4" key="1">
    <citation type="journal article" date="2019" name="Int. J. Syst. Evol. Microbiol.">
        <title>The Global Catalogue of Microorganisms (GCM) 10K type strain sequencing project: providing services to taxonomists for standard genome sequencing and annotation.</title>
        <authorList>
            <consortium name="The Broad Institute Genomics Platform"/>
            <consortium name="The Broad Institute Genome Sequencing Center for Infectious Disease"/>
            <person name="Wu L."/>
            <person name="Ma J."/>
        </authorList>
    </citation>
    <scope>NUCLEOTIDE SEQUENCE [LARGE SCALE GENOMIC DNA]</scope>
    <source>
        <strain evidence="4">NBRC 101365</strain>
    </source>
</reference>
<dbReference type="InterPro" id="IPR017819">
    <property type="entry name" value="Plasmid_partition_RepB"/>
</dbReference>
<comment type="caution">
    <text evidence="3">The sequence shown here is derived from an EMBL/GenBank/DDBJ whole genome shotgun (WGS) entry which is preliminary data.</text>
</comment>
<feature type="domain" description="ParB-like N-terminal" evidence="2">
    <location>
        <begin position="77"/>
        <end position="168"/>
    </location>
</feature>
<dbReference type="Gene3D" id="3.90.1530.30">
    <property type="match status" value="1"/>
</dbReference>
<dbReference type="CDD" id="cd16405">
    <property type="entry name" value="RepB_like_N"/>
    <property type="match status" value="1"/>
</dbReference>
<protein>
    <submittedName>
        <fullName evidence="3">Plasmid partitioning protein RepB</fullName>
    </submittedName>
</protein>
<evidence type="ECO:0000313" key="3">
    <source>
        <dbReference type="EMBL" id="GLS20213.1"/>
    </source>
</evidence>
<dbReference type="InterPro" id="IPR011111">
    <property type="entry name" value="Plasmid_RepB"/>
</dbReference>
<dbReference type="InterPro" id="IPR037972">
    <property type="entry name" value="RepB_N"/>
</dbReference>
<dbReference type="PANTHER" id="PTHR33375">
    <property type="entry name" value="CHROMOSOME-PARTITIONING PROTEIN PARB-RELATED"/>
    <property type="match status" value="1"/>
</dbReference>
<organism evidence="3 4">
    <name type="scientific">Labrys miyagiensis</name>
    <dbReference type="NCBI Taxonomy" id="346912"/>
    <lineage>
        <taxon>Bacteria</taxon>
        <taxon>Pseudomonadati</taxon>
        <taxon>Pseudomonadota</taxon>
        <taxon>Alphaproteobacteria</taxon>
        <taxon>Hyphomicrobiales</taxon>
        <taxon>Xanthobacteraceae</taxon>
        <taxon>Labrys</taxon>
    </lineage>
</organism>
<evidence type="ECO:0000313" key="4">
    <source>
        <dbReference type="Proteomes" id="UP001156882"/>
    </source>
</evidence>
<dbReference type="PANTHER" id="PTHR33375:SF1">
    <property type="entry name" value="CHROMOSOME-PARTITIONING PROTEIN PARB-RELATED"/>
    <property type="match status" value="1"/>
</dbReference>
<gene>
    <name evidence="3" type="primary">repB</name>
    <name evidence="3" type="ORF">GCM10007874_32300</name>
</gene>